<evidence type="ECO:0000313" key="1">
    <source>
        <dbReference type="EMBL" id="CAB4044957.1"/>
    </source>
</evidence>
<name>A0A7D9KGE5_PARCT</name>
<dbReference type="AlphaFoldDB" id="A0A7D9KGE5"/>
<gene>
    <name evidence="1" type="ORF">PACLA_8A071971</name>
</gene>
<dbReference type="Gene3D" id="2.60.40.10">
    <property type="entry name" value="Immunoglobulins"/>
    <property type="match status" value="1"/>
</dbReference>
<dbReference type="InterPro" id="IPR013783">
    <property type="entry name" value="Ig-like_fold"/>
</dbReference>
<organism evidence="1 2">
    <name type="scientific">Paramuricea clavata</name>
    <name type="common">Red gorgonian</name>
    <name type="synonym">Violescent sea-whip</name>
    <dbReference type="NCBI Taxonomy" id="317549"/>
    <lineage>
        <taxon>Eukaryota</taxon>
        <taxon>Metazoa</taxon>
        <taxon>Cnidaria</taxon>
        <taxon>Anthozoa</taxon>
        <taxon>Octocorallia</taxon>
        <taxon>Malacalcyonacea</taxon>
        <taxon>Plexauridae</taxon>
        <taxon>Paramuricea</taxon>
    </lineage>
</organism>
<evidence type="ECO:0000313" key="2">
    <source>
        <dbReference type="Proteomes" id="UP001152795"/>
    </source>
</evidence>
<feature type="non-terminal residue" evidence="1">
    <location>
        <position position="108"/>
    </location>
</feature>
<sequence>QISLPPGGDTFVVLPGENVTIAWKLDVSISDLSLRSWTFLPKGDNSFAEIFRDRDVDKKPQYSPGPFTIKNNATLILKNVNIQYNGTYRFSIVAKGKLTKSDVTVFIA</sequence>
<protein>
    <submittedName>
        <fullName evidence="1">---NA</fullName>
    </submittedName>
</protein>
<dbReference type="OrthoDB" id="10592204at2759"/>
<accession>A0A7D9KGE5</accession>
<reference evidence="1" key="1">
    <citation type="submission" date="2020-04" db="EMBL/GenBank/DDBJ databases">
        <authorList>
            <person name="Alioto T."/>
            <person name="Alioto T."/>
            <person name="Gomez Garrido J."/>
        </authorList>
    </citation>
    <scope>NUCLEOTIDE SEQUENCE</scope>
    <source>
        <strain evidence="1">A484AB</strain>
    </source>
</reference>
<comment type="caution">
    <text evidence="1">The sequence shown here is derived from an EMBL/GenBank/DDBJ whole genome shotgun (WGS) entry which is preliminary data.</text>
</comment>
<keyword evidence="2" id="KW-1185">Reference proteome</keyword>
<dbReference type="Proteomes" id="UP001152795">
    <property type="component" value="Unassembled WGS sequence"/>
</dbReference>
<proteinExistence type="predicted"/>
<dbReference type="InterPro" id="IPR036179">
    <property type="entry name" value="Ig-like_dom_sf"/>
</dbReference>
<dbReference type="EMBL" id="CACRXK020037010">
    <property type="protein sequence ID" value="CAB4044957.1"/>
    <property type="molecule type" value="Genomic_DNA"/>
</dbReference>
<feature type="non-terminal residue" evidence="1">
    <location>
        <position position="1"/>
    </location>
</feature>
<dbReference type="SUPFAM" id="SSF48726">
    <property type="entry name" value="Immunoglobulin"/>
    <property type="match status" value="1"/>
</dbReference>